<evidence type="ECO:0000256" key="1">
    <source>
        <dbReference type="ARBA" id="ARBA00023015"/>
    </source>
</evidence>
<dbReference type="Gene3D" id="1.10.357.10">
    <property type="entry name" value="Tetracycline Repressor, domain 2"/>
    <property type="match status" value="2"/>
</dbReference>
<dbReference type="PROSITE" id="PS50977">
    <property type="entry name" value="HTH_TETR_2"/>
    <property type="match status" value="1"/>
</dbReference>
<dbReference type="STRING" id="562970.Btus_2687"/>
<feature type="region of interest" description="Disordered" evidence="5">
    <location>
        <begin position="79"/>
        <end position="125"/>
    </location>
</feature>
<feature type="DNA-binding region" description="H-T-H motif" evidence="4">
    <location>
        <begin position="34"/>
        <end position="53"/>
    </location>
</feature>
<dbReference type="InterPro" id="IPR025996">
    <property type="entry name" value="MT1864/Rv1816-like_C"/>
</dbReference>
<dbReference type="OrthoDB" id="9814200at2"/>
<dbReference type="PANTHER" id="PTHR30055:SF234">
    <property type="entry name" value="HTH-TYPE TRANSCRIPTIONAL REGULATOR BETI"/>
    <property type="match status" value="1"/>
</dbReference>
<dbReference type="EMBL" id="CP002017">
    <property type="protein sequence ID" value="ADG07337.1"/>
    <property type="molecule type" value="Genomic_DNA"/>
</dbReference>
<dbReference type="Proteomes" id="UP000002368">
    <property type="component" value="Chromosome"/>
</dbReference>
<name>D5WU85_KYRT2</name>
<proteinExistence type="predicted"/>
<dbReference type="InterPro" id="IPR001647">
    <property type="entry name" value="HTH_TetR"/>
</dbReference>
<evidence type="ECO:0000256" key="3">
    <source>
        <dbReference type="ARBA" id="ARBA00023163"/>
    </source>
</evidence>
<dbReference type="AlphaFoldDB" id="D5WU85"/>
<keyword evidence="2 4" id="KW-0238">DNA-binding</keyword>
<dbReference type="FunFam" id="1.10.10.60:FF:000141">
    <property type="entry name" value="TetR family transcriptional regulator"/>
    <property type="match status" value="1"/>
</dbReference>
<keyword evidence="8" id="KW-1185">Reference proteome</keyword>
<evidence type="ECO:0000313" key="7">
    <source>
        <dbReference type="EMBL" id="ADG07337.1"/>
    </source>
</evidence>
<evidence type="ECO:0000256" key="2">
    <source>
        <dbReference type="ARBA" id="ARBA00023125"/>
    </source>
</evidence>
<dbReference type="InterPro" id="IPR009057">
    <property type="entry name" value="Homeodomain-like_sf"/>
</dbReference>
<keyword evidence="3" id="KW-0804">Transcription</keyword>
<dbReference type="Pfam" id="PF00440">
    <property type="entry name" value="TetR_N"/>
    <property type="match status" value="1"/>
</dbReference>
<sequence length="254" mass="28484">MAERKREIRSEETKRAIVAAAAKLFAKRGFDAVTMREIARDAGCSHTAIYLYFKDKETLLHELSVGPLHELERRMDRALRSGTPGQSSMPGEPVRPEKQGMPEPHGTPGPPAATPEPGAAAQRPEEPLKAATREFIRFCLANRNLYNVLFMAEGSRVDEAEPALEVQRLRNRLFDKLRRAIGRFLKLGDDDPRLWAYARIYFFALNGMIGTYVLGSREPAEQLTDRLQPTFDLAVDVLLAGFLETSKGTEGDRE</sequence>
<dbReference type="Pfam" id="PF13305">
    <property type="entry name" value="TetR_C_33"/>
    <property type="match status" value="1"/>
</dbReference>
<feature type="compositionally biased region" description="Pro residues" evidence="5">
    <location>
        <begin position="105"/>
        <end position="114"/>
    </location>
</feature>
<protein>
    <submittedName>
        <fullName evidence="7">Transcriptional regulator, TetR family</fullName>
    </submittedName>
</protein>
<dbReference type="KEGG" id="bts:Btus_2687"/>
<dbReference type="SUPFAM" id="SSF48498">
    <property type="entry name" value="Tetracyclin repressor-like, C-terminal domain"/>
    <property type="match status" value="1"/>
</dbReference>
<dbReference type="InterPro" id="IPR050109">
    <property type="entry name" value="HTH-type_TetR-like_transc_reg"/>
</dbReference>
<reference evidence="7 8" key="1">
    <citation type="journal article" date="2011" name="Stand. Genomic Sci.">
        <title>Complete genome sequence of the thermophilic, hydrogen-oxidizing Bacillus tusciae type strain (T2) and reclassification in the new genus, Kyrpidia gen. nov. as Kyrpidia tusciae comb. nov. and emendation of the family Alicyclobacillaceae da Costa and Rainey, 2010.</title>
        <authorList>
            <person name="Klenk H.P."/>
            <person name="Lapidus A."/>
            <person name="Chertkov O."/>
            <person name="Copeland A."/>
            <person name="Del Rio T.G."/>
            <person name="Nolan M."/>
            <person name="Lucas S."/>
            <person name="Chen F."/>
            <person name="Tice H."/>
            <person name="Cheng J.F."/>
            <person name="Han C."/>
            <person name="Bruce D."/>
            <person name="Goodwin L."/>
            <person name="Pitluck S."/>
            <person name="Pati A."/>
            <person name="Ivanova N."/>
            <person name="Mavromatis K."/>
            <person name="Daum C."/>
            <person name="Chen A."/>
            <person name="Palaniappan K."/>
            <person name="Chang Y.J."/>
            <person name="Land M."/>
            <person name="Hauser L."/>
            <person name="Jeffries C.D."/>
            <person name="Detter J.C."/>
            <person name="Rohde M."/>
            <person name="Abt B."/>
            <person name="Pukall R."/>
            <person name="Goker M."/>
            <person name="Bristow J."/>
            <person name="Markowitz V."/>
            <person name="Hugenholtz P."/>
            <person name="Eisen J.A."/>
        </authorList>
    </citation>
    <scope>NUCLEOTIDE SEQUENCE [LARGE SCALE GENOMIC DNA]</scope>
    <source>
        <strain evidence="7 8">DSM 2912</strain>
    </source>
</reference>
<keyword evidence="1" id="KW-0805">Transcription regulation</keyword>
<accession>D5WU85</accession>
<gene>
    <name evidence="7" type="ordered locus">Btus_2687</name>
</gene>
<evidence type="ECO:0000256" key="5">
    <source>
        <dbReference type="SAM" id="MobiDB-lite"/>
    </source>
</evidence>
<evidence type="ECO:0000256" key="4">
    <source>
        <dbReference type="PROSITE-ProRule" id="PRU00335"/>
    </source>
</evidence>
<organism evidence="7 8">
    <name type="scientific">Kyrpidia tusciae (strain DSM 2912 / NBRC 15312 / T2)</name>
    <name type="common">Bacillus tusciae</name>
    <dbReference type="NCBI Taxonomy" id="562970"/>
    <lineage>
        <taxon>Bacteria</taxon>
        <taxon>Bacillati</taxon>
        <taxon>Bacillota</taxon>
        <taxon>Bacilli</taxon>
        <taxon>Bacillales</taxon>
        <taxon>Alicyclobacillaceae</taxon>
        <taxon>Kyrpidia</taxon>
    </lineage>
</organism>
<dbReference type="InterPro" id="IPR036271">
    <property type="entry name" value="Tet_transcr_reg_TetR-rel_C_sf"/>
</dbReference>
<dbReference type="eggNOG" id="COG1309">
    <property type="taxonomic scope" value="Bacteria"/>
</dbReference>
<dbReference type="GO" id="GO:0000976">
    <property type="term" value="F:transcription cis-regulatory region binding"/>
    <property type="evidence" value="ECO:0007669"/>
    <property type="project" value="TreeGrafter"/>
</dbReference>
<evidence type="ECO:0000259" key="6">
    <source>
        <dbReference type="PROSITE" id="PS50977"/>
    </source>
</evidence>
<dbReference type="HOGENOM" id="CLU_069356_40_3_9"/>
<evidence type="ECO:0000313" key="8">
    <source>
        <dbReference type="Proteomes" id="UP000002368"/>
    </source>
</evidence>
<dbReference type="GO" id="GO:0003700">
    <property type="term" value="F:DNA-binding transcription factor activity"/>
    <property type="evidence" value="ECO:0007669"/>
    <property type="project" value="TreeGrafter"/>
</dbReference>
<dbReference type="SUPFAM" id="SSF46689">
    <property type="entry name" value="Homeodomain-like"/>
    <property type="match status" value="1"/>
</dbReference>
<dbReference type="RefSeq" id="WP_013076620.1">
    <property type="nucleotide sequence ID" value="NC_014098.1"/>
</dbReference>
<dbReference type="GO" id="GO:0045892">
    <property type="term" value="P:negative regulation of DNA-templated transcription"/>
    <property type="evidence" value="ECO:0007669"/>
    <property type="project" value="UniProtKB-ARBA"/>
</dbReference>
<dbReference type="PANTHER" id="PTHR30055">
    <property type="entry name" value="HTH-TYPE TRANSCRIPTIONAL REGULATOR RUTR"/>
    <property type="match status" value="1"/>
</dbReference>
<dbReference type="PRINTS" id="PR00455">
    <property type="entry name" value="HTHTETR"/>
</dbReference>
<feature type="domain" description="HTH tetR-type" evidence="6">
    <location>
        <begin position="11"/>
        <end position="71"/>
    </location>
</feature>